<keyword evidence="9" id="KW-0010">Activator</keyword>
<evidence type="ECO:0000256" key="7">
    <source>
        <dbReference type="ARBA" id="ARBA00023015"/>
    </source>
</evidence>
<dbReference type="InterPro" id="IPR013800">
    <property type="entry name" value="STAT_TF_alpha"/>
</dbReference>
<dbReference type="InterPro" id="IPR013799">
    <property type="entry name" value="STAT_TF_prot_interaction"/>
</dbReference>
<dbReference type="SUPFAM" id="SSF48092">
    <property type="entry name" value="Transcription factor STAT-4 N-domain"/>
    <property type="match status" value="1"/>
</dbReference>
<proteinExistence type="inferred from homology"/>
<dbReference type="SMART" id="SM00964">
    <property type="entry name" value="STAT_int"/>
    <property type="match status" value="1"/>
</dbReference>
<evidence type="ECO:0000256" key="5">
    <source>
        <dbReference type="ARBA" id="ARBA00022553"/>
    </source>
</evidence>
<evidence type="ECO:0000256" key="10">
    <source>
        <dbReference type="ARBA" id="ARBA00023163"/>
    </source>
</evidence>
<keyword evidence="11" id="KW-0539">Nucleus</keyword>
<dbReference type="GO" id="GO:0005634">
    <property type="term" value="C:nucleus"/>
    <property type="evidence" value="ECO:0007669"/>
    <property type="project" value="UniProtKB-SubCell"/>
</dbReference>
<comment type="similarity">
    <text evidence="3">Belongs to the transcription factor STAT family.</text>
</comment>
<keyword evidence="5" id="KW-0597">Phosphoprotein</keyword>
<dbReference type="InterPro" id="IPR036535">
    <property type="entry name" value="STAT_N_sf"/>
</dbReference>
<dbReference type="GO" id="GO:0007166">
    <property type="term" value="P:cell surface receptor signaling pathway"/>
    <property type="evidence" value="ECO:0007669"/>
    <property type="project" value="UniProtKB-ARBA"/>
</dbReference>
<keyword evidence="8" id="KW-0238">DNA-binding</keyword>
<dbReference type="AlphaFoldDB" id="A0A8J9YV18"/>
<evidence type="ECO:0000313" key="13">
    <source>
        <dbReference type="EMBL" id="CAH1242241.1"/>
    </source>
</evidence>
<dbReference type="InterPro" id="IPR046994">
    <property type="entry name" value="STAT5_CC"/>
</dbReference>
<dbReference type="Gene3D" id="2.60.40.630">
    <property type="entry name" value="STAT transcription factor, DNA-binding domain"/>
    <property type="match status" value="1"/>
</dbReference>
<dbReference type="Gene3D" id="1.10.532.10">
    <property type="entry name" value="STAT transcription factor, N-terminal domain"/>
    <property type="match status" value="1"/>
</dbReference>
<keyword evidence="6" id="KW-0727">SH2 domain</keyword>
<dbReference type="FunFam" id="2.60.40.630:FF:000003">
    <property type="entry name" value="Signal transducer and transcription activator 6"/>
    <property type="match status" value="1"/>
</dbReference>
<accession>A0A8J9YV18</accession>
<dbReference type="InterPro" id="IPR008967">
    <property type="entry name" value="p53-like_TF_DNA-bd_sf"/>
</dbReference>
<keyword evidence="7" id="KW-0805">Transcription regulation</keyword>
<name>A0A8J9YV18_BRALA</name>
<feature type="domain" description="STAT transcription factor protein interaction" evidence="12">
    <location>
        <begin position="2"/>
        <end position="125"/>
    </location>
</feature>
<evidence type="ECO:0000256" key="8">
    <source>
        <dbReference type="ARBA" id="ARBA00023125"/>
    </source>
</evidence>
<dbReference type="SUPFAM" id="SSF49417">
    <property type="entry name" value="p53-like transcription factors"/>
    <property type="match status" value="1"/>
</dbReference>
<dbReference type="InterPro" id="IPR015988">
    <property type="entry name" value="STAT_TF_CC"/>
</dbReference>
<dbReference type="EMBL" id="OV696697">
    <property type="protein sequence ID" value="CAH1242241.1"/>
    <property type="molecule type" value="Genomic_DNA"/>
</dbReference>
<dbReference type="Proteomes" id="UP000838412">
    <property type="component" value="Chromosome 12"/>
</dbReference>
<evidence type="ECO:0000256" key="11">
    <source>
        <dbReference type="ARBA" id="ARBA00023242"/>
    </source>
</evidence>
<dbReference type="InterPro" id="IPR001217">
    <property type="entry name" value="STAT"/>
</dbReference>
<dbReference type="GO" id="GO:0000977">
    <property type="term" value="F:RNA polymerase II transcription regulatory region sequence-specific DNA binding"/>
    <property type="evidence" value="ECO:0007669"/>
    <property type="project" value="UniProtKB-ARBA"/>
</dbReference>
<dbReference type="InterPro" id="IPR013801">
    <property type="entry name" value="STAT_TF_DNA-bd"/>
</dbReference>
<evidence type="ECO:0000256" key="3">
    <source>
        <dbReference type="ARBA" id="ARBA00005586"/>
    </source>
</evidence>
<evidence type="ECO:0000313" key="14">
    <source>
        <dbReference type="Proteomes" id="UP000838412"/>
    </source>
</evidence>
<dbReference type="GO" id="GO:0005737">
    <property type="term" value="C:cytoplasm"/>
    <property type="evidence" value="ECO:0007669"/>
    <property type="project" value="UniProtKB-SubCell"/>
</dbReference>
<dbReference type="GO" id="GO:0001228">
    <property type="term" value="F:DNA-binding transcription activator activity, RNA polymerase II-specific"/>
    <property type="evidence" value="ECO:0007669"/>
    <property type="project" value="UniProtKB-ARBA"/>
</dbReference>
<dbReference type="Pfam" id="PF01017">
    <property type="entry name" value="STAT_alpha"/>
    <property type="match status" value="2"/>
</dbReference>
<sequence length="627" mass="71046">MALWAKAQTLQGDALQQMQNLYGTHFPIEVRHYFAHWIEDQPWQDIDPDVRGHEGKARMILDALIKQLQYKYDQLSDSDFLLRLKMKEIADHFTKNYGSNPLDLVRIIKRCISTEQALVDQATGMNQEIMTAEGAARSETNRKISEAFQLLKQFTQETENDLRVMQQKQEFFVIQYQESIRLQAQLQQVQQQPAQDPTRVLNETTLKNKKLEVDTLLQQEAQQLLQMRITLAEKHRTTFHHLSELQQRIVEEELIQWKRRQQLAGNGGPQEETLDLLQQWSRSGPGPDSLDLDLDLDLDRTWIFCTDTHPVFSLAKTLFTIRCEALAEIIWTNRQQIKRVEMQRQQLPIQQPGPDILPELSTTITALLSQLVTSTTITALLSQLVTSTTITALLSQLVTSTTITALLSQLVTSTTITALLSQLVTSTTITALLSQLVTSTFIIEKQPPQVLKTQTRFQASVRLLVGGKLNVHMNPPNVKATIISENQARALLRNERIKDNDNSGEILNNTGVMEYHQATRILGVTFRNMQLKRIKRPEKKGQETVCEEKFTILFQSQFSVGGNELVFQVRLEELGALIEDGVDVPVEIVDEVVGGEVLQGEEHAAGPQPADVVLGDAQLPMARAKKL</sequence>
<keyword evidence="4" id="KW-0963">Cytoplasm</keyword>
<evidence type="ECO:0000259" key="12">
    <source>
        <dbReference type="SMART" id="SM00964"/>
    </source>
</evidence>
<dbReference type="Gene3D" id="1.20.1050.20">
    <property type="entry name" value="STAT transcription factor, all-alpha domain"/>
    <property type="match status" value="2"/>
</dbReference>
<keyword evidence="10" id="KW-0804">Transcription</keyword>
<dbReference type="FunFam" id="1.10.532.10:FF:000002">
    <property type="entry name" value="Signal transducer and activator of transcription"/>
    <property type="match status" value="1"/>
</dbReference>
<gene>
    <name evidence="13" type="primary">STAT5A</name>
    <name evidence="13" type="ORF">BLAG_LOCUS5551</name>
</gene>
<evidence type="ECO:0000256" key="9">
    <source>
        <dbReference type="ARBA" id="ARBA00023159"/>
    </source>
</evidence>
<evidence type="ECO:0000256" key="1">
    <source>
        <dbReference type="ARBA" id="ARBA00004123"/>
    </source>
</evidence>
<dbReference type="OrthoDB" id="19300at2759"/>
<dbReference type="InterPro" id="IPR012345">
    <property type="entry name" value="STAT_TF_DNA-bd_N"/>
</dbReference>
<dbReference type="Pfam" id="PF02864">
    <property type="entry name" value="STAT_bind"/>
    <property type="match status" value="1"/>
</dbReference>
<dbReference type="PANTHER" id="PTHR11801">
    <property type="entry name" value="SIGNAL TRANSDUCER AND ACTIVATOR OF TRANSCRIPTION"/>
    <property type="match status" value="1"/>
</dbReference>
<organism evidence="13 14">
    <name type="scientific">Branchiostoma lanceolatum</name>
    <name type="common">Common lancelet</name>
    <name type="synonym">Amphioxus lanceolatum</name>
    <dbReference type="NCBI Taxonomy" id="7740"/>
    <lineage>
        <taxon>Eukaryota</taxon>
        <taxon>Metazoa</taxon>
        <taxon>Chordata</taxon>
        <taxon>Cephalochordata</taxon>
        <taxon>Leptocardii</taxon>
        <taxon>Amphioxiformes</taxon>
        <taxon>Branchiostomatidae</taxon>
        <taxon>Branchiostoma</taxon>
    </lineage>
</organism>
<dbReference type="Pfam" id="PF02865">
    <property type="entry name" value="STAT_int"/>
    <property type="match status" value="1"/>
</dbReference>
<dbReference type="CDD" id="cd16855">
    <property type="entry name" value="STAT5_CCD"/>
    <property type="match status" value="1"/>
</dbReference>
<evidence type="ECO:0000256" key="6">
    <source>
        <dbReference type="ARBA" id="ARBA00022999"/>
    </source>
</evidence>
<protein>
    <submittedName>
        <fullName evidence="13">STAT5A protein</fullName>
    </submittedName>
</protein>
<reference evidence="13" key="1">
    <citation type="submission" date="2022-01" db="EMBL/GenBank/DDBJ databases">
        <authorList>
            <person name="Braso-Vives M."/>
        </authorList>
    </citation>
    <scope>NUCLEOTIDE SEQUENCE</scope>
</reference>
<evidence type="ECO:0000256" key="2">
    <source>
        <dbReference type="ARBA" id="ARBA00004496"/>
    </source>
</evidence>
<comment type="subcellular location">
    <subcellularLocation>
        <location evidence="2">Cytoplasm</location>
    </subcellularLocation>
    <subcellularLocation>
        <location evidence="1">Nucleus</location>
    </subcellularLocation>
</comment>
<evidence type="ECO:0000256" key="4">
    <source>
        <dbReference type="ARBA" id="ARBA00022490"/>
    </source>
</evidence>
<keyword evidence="14" id="KW-1185">Reference proteome</keyword>
<dbReference type="SUPFAM" id="SSF47655">
    <property type="entry name" value="STAT"/>
    <property type="match status" value="2"/>
</dbReference>